<dbReference type="PANTHER" id="PTHR43240:SF5">
    <property type="entry name" value="1,4-DIHYDROXY-2-NAPHTHOYL-COA THIOESTERASE 1"/>
    <property type="match status" value="1"/>
</dbReference>
<name>D7P5V9_STRNS</name>
<gene>
    <name evidence="4" type="primary">asuC6</name>
</gene>
<protein>
    <submittedName>
        <fullName evidence="4">AsuC6</fullName>
    </submittedName>
</protein>
<dbReference type="InterPro" id="IPR006683">
    <property type="entry name" value="Thioestr_dom"/>
</dbReference>
<keyword evidence="2" id="KW-0378">Hydrolase</keyword>
<evidence type="ECO:0000256" key="1">
    <source>
        <dbReference type="ARBA" id="ARBA00008324"/>
    </source>
</evidence>
<dbReference type="CDD" id="cd03443">
    <property type="entry name" value="PaaI_thioesterase"/>
    <property type="match status" value="1"/>
</dbReference>
<reference evidence="4" key="1">
    <citation type="journal article" date="2010" name="J. Biol. Chem.">
        <title>Biochemical and genetic insights into asukamycin biosynthesis.</title>
        <authorList>
            <person name="Rui Z."/>
            <person name="Petrickova K."/>
            <person name="Skanta F."/>
            <person name="Pospisil S."/>
            <person name="Yang Y."/>
            <person name="Chen C.Y."/>
            <person name="Tsai S.F."/>
            <person name="Floss H.G."/>
            <person name="Petricek M."/>
            <person name="Yu T.W."/>
        </authorList>
    </citation>
    <scope>NUCLEOTIDE SEQUENCE</scope>
    <source>
        <strain evidence="4">ATCC 29757</strain>
    </source>
</reference>
<sequence>MNSNAVEADGAGAARRPANRSILSVPPELADEQLIARMGIEITSWDADRMVGTMPVAGNRQPFGWLHGGANAVLAETLGSLAAGMHVAPRGAVAGLELSCTHHRSARSGLVTGVCTPLHRGDRVVTYQVEITDSRSRLTCTARLTCLISKR</sequence>
<dbReference type="GO" id="GO:0005829">
    <property type="term" value="C:cytosol"/>
    <property type="evidence" value="ECO:0007669"/>
    <property type="project" value="TreeGrafter"/>
</dbReference>
<dbReference type="NCBIfam" id="TIGR00369">
    <property type="entry name" value="unchar_dom_1"/>
    <property type="match status" value="1"/>
</dbReference>
<proteinExistence type="inferred from homology"/>
<dbReference type="AlphaFoldDB" id="D7P5V9"/>
<dbReference type="SUPFAM" id="SSF54637">
    <property type="entry name" value="Thioesterase/thiol ester dehydrase-isomerase"/>
    <property type="match status" value="1"/>
</dbReference>
<comment type="similarity">
    <text evidence="1">Belongs to the thioesterase PaaI family.</text>
</comment>
<dbReference type="Pfam" id="PF03061">
    <property type="entry name" value="4HBT"/>
    <property type="match status" value="1"/>
</dbReference>
<feature type="domain" description="Thioesterase" evidence="3">
    <location>
        <begin position="63"/>
        <end position="139"/>
    </location>
</feature>
<dbReference type="Gene3D" id="3.10.129.10">
    <property type="entry name" value="Hotdog Thioesterase"/>
    <property type="match status" value="1"/>
</dbReference>
<accession>D7P5V9</accession>
<evidence type="ECO:0000256" key="2">
    <source>
        <dbReference type="ARBA" id="ARBA00022801"/>
    </source>
</evidence>
<dbReference type="InterPro" id="IPR003736">
    <property type="entry name" value="PAAI_dom"/>
</dbReference>
<evidence type="ECO:0000313" key="4">
    <source>
        <dbReference type="EMBL" id="ADI58637.1"/>
    </source>
</evidence>
<dbReference type="GO" id="GO:0061522">
    <property type="term" value="F:1,4-dihydroxy-2-naphthoyl-CoA thioesterase activity"/>
    <property type="evidence" value="ECO:0007669"/>
    <property type="project" value="TreeGrafter"/>
</dbReference>
<dbReference type="PANTHER" id="PTHR43240">
    <property type="entry name" value="1,4-DIHYDROXY-2-NAPHTHOYL-COA THIOESTERASE 1"/>
    <property type="match status" value="1"/>
</dbReference>
<evidence type="ECO:0000259" key="3">
    <source>
        <dbReference type="Pfam" id="PF03061"/>
    </source>
</evidence>
<organism evidence="4">
    <name type="scientific">Streptomyces nodosus subsp. asukaensis</name>
    <dbReference type="NCBI Taxonomy" id="222892"/>
    <lineage>
        <taxon>Bacteria</taxon>
        <taxon>Bacillati</taxon>
        <taxon>Actinomycetota</taxon>
        <taxon>Actinomycetes</taxon>
        <taxon>Kitasatosporales</taxon>
        <taxon>Streptomycetaceae</taxon>
        <taxon>Streptomyces</taxon>
    </lineage>
</organism>
<dbReference type="EMBL" id="GQ926890">
    <property type="protein sequence ID" value="ADI58637.1"/>
    <property type="molecule type" value="Genomic_DNA"/>
</dbReference>
<dbReference type="InterPro" id="IPR029069">
    <property type="entry name" value="HotDog_dom_sf"/>
</dbReference>